<dbReference type="Pfam" id="PF00156">
    <property type="entry name" value="Pribosyltran"/>
    <property type="match status" value="1"/>
</dbReference>
<evidence type="ECO:0000313" key="4">
    <source>
        <dbReference type="EMBL" id="MFC4909557.1"/>
    </source>
</evidence>
<accession>A0ABV9TZE3</accession>
<proteinExistence type="predicted"/>
<dbReference type="InterPro" id="IPR026555">
    <property type="entry name" value="NSL3/Tex30"/>
</dbReference>
<evidence type="ECO:0000313" key="5">
    <source>
        <dbReference type="Proteomes" id="UP001595872"/>
    </source>
</evidence>
<feature type="domain" description="Phosphoribosyltransferase" evidence="2">
    <location>
        <begin position="24"/>
        <end position="167"/>
    </location>
</feature>
<dbReference type="RefSeq" id="WP_378257155.1">
    <property type="nucleotide sequence ID" value="NZ_JBHSIT010000005.1"/>
</dbReference>
<dbReference type="CDD" id="cd06223">
    <property type="entry name" value="PRTases_typeI"/>
    <property type="match status" value="1"/>
</dbReference>
<dbReference type="Gene3D" id="3.40.50.1820">
    <property type="entry name" value="alpha/beta hydrolase"/>
    <property type="match status" value="1"/>
</dbReference>
<keyword evidence="4" id="KW-0808">Transferase</keyword>
<dbReference type="InterPro" id="IPR002925">
    <property type="entry name" value="Dienelactn_hydro"/>
</dbReference>
<dbReference type="Gene3D" id="3.40.50.2020">
    <property type="match status" value="1"/>
</dbReference>
<dbReference type="InterPro" id="IPR029057">
    <property type="entry name" value="PRTase-like"/>
</dbReference>
<feature type="region of interest" description="Disordered" evidence="1">
    <location>
        <begin position="210"/>
        <end position="232"/>
    </location>
</feature>
<protein>
    <submittedName>
        <fullName evidence="4">Phosphoribosyltransferase family protein</fullName>
    </submittedName>
</protein>
<dbReference type="EMBL" id="JBHSIT010000005">
    <property type="protein sequence ID" value="MFC4909557.1"/>
    <property type="molecule type" value="Genomic_DNA"/>
</dbReference>
<gene>
    <name evidence="4" type="ORF">ACFPCY_19700</name>
</gene>
<dbReference type="Pfam" id="PF01738">
    <property type="entry name" value="DLH"/>
    <property type="match status" value="1"/>
</dbReference>
<keyword evidence="5" id="KW-1185">Reference proteome</keyword>
<evidence type="ECO:0000259" key="3">
    <source>
        <dbReference type="Pfam" id="PF01738"/>
    </source>
</evidence>
<evidence type="ECO:0000259" key="2">
    <source>
        <dbReference type="Pfam" id="PF00156"/>
    </source>
</evidence>
<keyword evidence="4" id="KW-0328">Glycosyltransferase</keyword>
<evidence type="ECO:0000256" key="1">
    <source>
        <dbReference type="SAM" id="MobiDB-lite"/>
    </source>
</evidence>
<dbReference type="PANTHER" id="PTHR13136">
    <property type="entry name" value="TESTIS DEVELOPMENT PROTEIN PRTD"/>
    <property type="match status" value="1"/>
</dbReference>
<dbReference type="SUPFAM" id="SSF53474">
    <property type="entry name" value="alpha/beta-Hydrolases"/>
    <property type="match status" value="1"/>
</dbReference>
<name>A0ABV9TZE3_9ACTN</name>
<feature type="domain" description="Dienelactone hydrolase" evidence="3">
    <location>
        <begin position="247"/>
        <end position="424"/>
    </location>
</feature>
<dbReference type="Proteomes" id="UP001595872">
    <property type="component" value="Unassembled WGS sequence"/>
</dbReference>
<comment type="caution">
    <text evidence="4">The sequence shown here is derived from an EMBL/GenBank/DDBJ whole genome shotgun (WGS) entry which is preliminary data.</text>
</comment>
<reference evidence="5" key="1">
    <citation type="journal article" date="2019" name="Int. J. Syst. Evol. Microbiol.">
        <title>The Global Catalogue of Microorganisms (GCM) 10K type strain sequencing project: providing services to taxonomists for standard genome sequencing and annotation.</title>
        <authorList>
            <consortium name="The Broad Institute Genomics Platform"/>
            <consortium name="The Broad Institute Genome Sequencing Center for Infectious Disease"/>
            <person name="Wu L."/>
            <person name="Ma J."/>
        </authorList>
    </citation>
    <scope>NUCLEOTIDE SEQUENCE [LARGE SCALE GENOMIC DNA]</scope>
    <source>
        <strain evidence="5">KLKA75</strain>
    </source>
</reference>
<dbReference type="InterPro" id="IPR029058">
    <property type="entry name" value="AB_hydrolase_fold"/>
</dbReference>
<dbReference type="GO" id="GO:0016757">
    <property type="term" value="F:glycosyltransferase activity"/>
    <property type="evidence" value="ECO:0007669"/>
    <property type="project" value="UniProtKB-KW"/>
</dbReference>
<organism evidence="4 5">
    <name type="scientific">Actinomadura gamaensis</name>
    <dbReference type="NCBI Taxonomy" id="1763541"/>
    <lineage>
        <taxon>Bacteria</taxon>
        <taxon>Bacillati</taxon>
        <taxon>Actinomycetota</taxon>
        <taxon>Actinomycetes</taxon>
        <taxon>Streptosporangiales</taxon>
        <taxon>Thermomonosporaceae</taxon>
        <taxon>Actinomadura</taxon>
    </lineage>
</organism>
<dbReference type="SUPFAM" id="SSF53271">
    <property type="entry name" value="PRTase-like"/>
    <property type="match status" value="1"/>
</dbReference>
<dbReference type="PANTHER" id="PTHR13136:SF11">
    <property type="entry name" value="TESTIS-EXPRESSED PROTEIN 30"/>
    <property type="match status" value="1"/>
</dbReference>
<sequence>MVYTDRTEAGARLAAVLACWAGPDTVVLGLPRGGVPVAAEVARGLRAPLDVLVVRKLGVPFQPELAMGAVGEDGVRVLNEDVIRRGRVGDADVAAVERRERAELEERLGRLRSGRAPVPLDGRTAIVVDDGIATGATARAACRVARARGARKVVLAVPVGAPGAVEALRADPGVDAVVCPLSPGYFEAIGGYYLDFSPVPDTEVSDLLTRAPATRPPGSGPPEAAADDPPLVDGDVRVDGGRTELAGRLTVPENATGVVLFVHGSGSGRHSPRNRYVARLLNEAGLATLLFDLLTAEEERDRTYVFDIRTLANRLTAATSWSRARPELDGLPVGYFGASTGAAAALWAAAEGAAEVAAVVSRGGRPDLAGVRLARVRPPTLLIVGGRDETVLELNRTALRRMNCERELLVVPGAGHLFEEPGTLRRAAEHARDWFLIHLDRALRDTLGDQRLPSGEPGRSAD</sequence>
<dbReference type="InterPro" id="IPR000836">
    <property type="entry name" value="PRTase_dom"/>
</dbReference>
<dbReference type="Gene3D" id="3.30.1310.20">
    <property type="entry name" value="PRTase-like"/>
    <property type="match status" value="1"/>
</dbReference>